<feature type="domain" description="Glucose-6-phosphate dehydrogenase C-terminal" evidence="5">
    <location>
        <begin position="2"/>
        <end position="68"/>
    </location>
</feature>
<evidence type="ECO:0000256" key="3">
    <source>
        <dbReference type="ARBA" id="ARBA00023002"/>
    </source>
</evidence>
<accession>A0A645HDY0</accession>
<gene>
    <name evidence="6" type="primary">zwf_15</name>
    <name evidence="6" type="ORF">SDC9_184247</name>
</gene>
<sequence length="77" mass="8918">MKLSFAYEDHQQELAQAYEQVLIDALKGDHRLFTSSEEVLASWKILAPVQKQWALEEKDLIFYEAGSSLQQVCQKMN</sequence>
<dbReference type="InterPro" id="IPR022675">
    <property type="entry name" value="G6P_DH_C"/>
</dbReference>
<evidence type="ECO:0000256" key="4">
    <source>
        <dbReference type="ARBA" id="ARBA00023277"/>
    </source>
</evidence>
<dbReference type="EMBL" id="VSSQ01091033">
    <property type="protein sequence ID" value="MPN36736.1"/>
    <property type="molecule type" value="Genomic_DNA"/>
</dbReference>
<comment type="pathway">
    <text evidence="1">Carbohydrate degradation.</text>
</comment>
<keyword evidence="3 6" id="KW-0560">Oxidoreductase</keyword>
<dbReference type="GO" id="GO:0009051">
    <property type="term" value="P:pentose-phosphate shunt, oxidative branch"/>
    <property type="evidence" value="ECO:0007669"/>
    <property type="project" value="TreeGrafter"/>
</dbReference>
<organism evidence="6">
    <name type="scientific">bioreactor metagenome</name>
    <dbReference type="NCBI Taxonomy" id="1076179"/>
    <lineage>
        <taxon>unclassified sequences</taxon>
        <taxon>metagenomes</taxon>
        <taxon>ecological metagenomes</taxon>
    </lineage>
</organism>
<evidence type="ECO:0000256" key="2">
    <source>
        <dbReference type="ARBA" id="ARBA00022857"/>
    </source>
</evidence>
<name>A0A645HDY0_9ZZZZ</name>
<dbReference type="AlphaFoldDB" id="A0A645HDY0"/>
<dbReference type="Gene3D" id="3.30.360.10">
    <property type="entry name" value="Dihydrodipicolinate Reductase, domain 2"/>
    <property type="match status" value="1"/>
</dbReference>
<dbReference type="EC" id="1.1.1.49" evidence="6"/>
<dbReference type="PANTHER" id="PTHR23429:SF0">
    <property type="entry name" value="GLUCOSE-6-PHOSPHATE 1-DEHYDROGENASE"/>
    <property type="match status" value="1"/>
</dbReference>
<proteinExistence type="predicted"/>
<keyword evidence="4" id="KW-0119">Carbohydrate metabolism</keyword>
<dbReference type="Pfam" id="PF02781">
    <property type="entry name" value="G6PD_C"/>
    <property type="match status" value="1"/>
</dbReference>
<dbReference type="SUPFAM" id="SSF55347">
    <property type="entry name" value="Glyceraldehyde-3-phosphate dehydrogenase-like, C-terminal domain"/>
    <property type="match status" value="1"/>
</dbReference>
<dbReference type="InterPro" id="IPR001282">
    <property type="entry name" value="G6P_DH"/>
</dbReference>
<dbReference type="GO" id="GO:0005829">
    <property type="term" value="C:cytosol"/>
    <property type="evidence" value="ECO:0007669"/>
    <property type="project" value="TreeGrafter"/>
</dbReference>
<protein>
    <submittedName>
        <fullName evidence="6">Glucose-6-phosphate 1-dehydrogenase</fullName>
        <ecNumber evidence="6">1.1.1.49</ecNumber>
    </submittedName>
</protein>
<evidence type="ECO:0000259" key="5">
    <source>
        <dbReference type="Pfam" id="PF02781"/>
    </source>
</evidence>
<keyword evidence="2" id="KW-0521">NADP</keyword>
<evidence type="ECO:0000313" key="6">
    <source>
        <dbReference type="EMBL" id="MPN36736.1"/>
    </source>
</evidence>
<dbReference type="PANTHER" id="PTHR23429">
    <property type="entry name" value="GLUCOSE-6-PHOSPHATE 1-DEHYDROGENASE G6PD"/>
    <property type="match status" value="1"/>
</dbReference>
<dbReference type="GO" id="GO:0004345">
    <property type="term" value="F:glucose-6-phosphate dehydrogenase activity"/>
    <property type="evidence" value="ECO:0007669"/>
    <property type="project" value="UniProtKB-EC"/>
</dbReference>
<dbReference type="GO" id="GO:0050661">
    <property type="term" value="F:NADP binding"/>
    <property type="evidence" value="ECO:0007669"/>
    <property type="project" value="InterPro"/>
</dbReference>
<evidence type="ECO:0000256" key="1">
    <source>
        <dbReference type="ARBA" id="ARBA00004921"/>
    </source>
</evidence>
<dbReference type="GO" id="GO:0006006">
    <property type="term" value="P:glucose metabolic process"/>
    <property type="evidence" value="ECO:0007669"/>
    <property type="project" value="InterPro"/>
</dbReference>
<reference evidence="6" key="1">
    <citation type="submission" date="2019-08" db="EMBL/GenBank/DDBJ databases">
        <authorList>
            <person name="Kucharzyk K."/>
            <person name="Murdoch R.W."/>
            <person name="Higgins S."/>
            <person name="Loffler F."/>
        </authorList>
    </citation>
    <scope>NUCLEOTIDE SEQUENCE</scope>
</reference>
<comment type="caution">
    <text evidence="6">The sequence shown here is derived from an EMBL/GenBank/DDBJ whole genome shotgun (WGS) entry which is preliminary data.</text>
</comment>